<dbReference type="Proteomes" id="UP000008495">
    <property type="component" value="Unassembled WGS sequence"/>
</dbReference>
<dbReference type="eggNOG" id="COG2503">
    <property type="taxonomic scope" value="Bacteria"/>
</dbReference>
<keyword evidence="4" id="KW-1185">Reference proteome</keyword>
<dbReference type="AlphaFoldDB" id="K6UMX8"/>
<sequence length="608" mass="65415">MLPLTALGTTVPLHAAVTDQRLDVSQQPSQQAPLHPGAAQHPTFQAPVQAPIPQQPVQQTPAQQTPVRPAPPQAPGQAPVRPGNGITAPVSQVRGTQEGRHTPAPAAEGSLGPQQRFTLPADGSAGKQPRGETLPNADVTKKTIRAYYGATDKGISDKKNSPYIQEVKQLLAKEAATLPARYKQAAAQGHKPAIFVDIDDTLLSTYDLVDAGTGFHYDPKTWDKGVQQADMPAVPGMVDFIAQARKAGFTVIGLTGRTDGQKAATLTNLAKAGYPGFTRDTLFTKWKGNAKPAYVSCAQAKCTTVEYKAGTRKHFESQGYRVALSIGDQWSDLQGGSADALIKLPNPTYYLPSADLPGMPQPNLRPRTNFVMRPDGSSGKVVGGEAIPNIDVVRKTIRTYYGADEKGIANPTTSPYRTEMAGLTAQWTQQITQACSSEKAQGRKPAVVLDTDDTTLMTYDMQDGAMRFTFDPKLQDKWVKQGRYPATPGMLDLVRKVKASGCEILGVTGRTNDQAAASVANLRKLGFPEFAPNAYMTKWNKGAAKPDYVKCAKDKCTTVEFKSSTRAWLESAAGGNYQIVANFGDQYSDLIGGHGMPIKLPNPTYYLP</sequence>
<evidence type="ECO:0000256" key="2">
    <source>
        <dbReference type="SAM" id="MobiDB-lite"/>
    </source>
</evidence>
<proteinExistence type="predicted"/>
<dbReference type="Gene3D" id="3.40.50.1000">
    <property type="entry name" value="HAD superfamily/HAD-like"/>
    <property type="match status" value="2"/>
</dbReference>
<dbReference type="PANTHER" id="PTHR31284:SF10">
    <property type="entry name" value="ACID PHOSPHATASE-LIKE PROTEIN"/>
    <property type="match status" value="1"/>
</dbReference>
<accession>K6UMX8</accession>
<comment type="caution">
    <text evidence="3">The sequence shown here is derived from an EMBL/GenBank/DDBJ whole genome shotgun (WGS) entry which is preliminary data.</text>
</comment>
<evidence type="ECO:0000313" key="3">
    <source>
        <dbReference type="EMBL" id="GAB78506.1"/>
    </source>
</evidence>
<dbReference type="RefSeq" id="WP_006503261.1">
    <property type="nucleotide sequence ID" value="NZ_BAGZ01000009.1"/>
</dbReference>
<dbReference type="InterPro" id="IPR036412">
    <property type="entry name" value="HAD-like_sf"/>
</dbReference>
<feature type="region of interest" description="Disordered" evidence="2">
    <location>
        <begin position="22"/>
        <end position="41"/>
    </location>
</feature>
<organism evidence="3 4">
    <name type="scientific">Austwickia chelonae NBRC 105200</name>
    <dbReference type="NCBI Taxonomy" id="1184607"/>
    <lineage>
        <taxon>Bacteria</taxon>
        <taxon>Bacillati</taxon>
        <taxon>Actinomycetota</taxon>
        <taxon>Actinomycetes</taxon>
        <taxon>Micrococcales</taxon>
        <taxon>Dermatophilaceae</taxon>
        <taxon>Austwickia</taxon>
    </lineage>
</organism>
<feature type="region of interest" description="Disordered" evidence="2">
    <location>
        <begin position="54"/>
        <end position="135"/>
    </location>
</feature>
<evidence type="ECO:0008006" key="5">
    <source>
        <dbReference type="Google" id="ProtNLM"/>
    </source>
</evidence>
<name>K6UMX8_9MICO</name>
<reference evidence="3 4" key="1">
    <citation type="submission" date="2012-08" db="EMBL/GenBank/DDBJ databases">
        <title>Whole genome shotgun sequence of Austwickia chelonae NBRC 105200.</title>
        <authorList>
            <person name="Yoshida I."/>
            <person name="Hosoyama A."/>
            <person name="Tsuchikane K."/>
            <person name="Katsumata H."/>
            <person name="Ando Y."/>
            <person name="Ohji S."/>
            <person name="Hamada M."/>
            <person name="Tamura T."/>
            <person name="Yamazoe A."/>
            <person name="Yamazaki S."/>
            <person name="Fujita N."/>
        </authorList>
    </citation>
    <scope>NUCLEOTIDE SEQUENCE [LARGE SCALE GENOMIC DNA]</scope>
    <source>
        <strain evidence="3 4">NBRC 105200</strain>
    </source>
</reference>
<dbReference type="EMBL" id="BAGZ01000009">
    <property type="protein sequence ID" value="GAB78506.1"/>
    <property type="molecule type" value="Genomic_DNA"/>
</dbReference>
<keyword evidence="1" id="KW-0732">Signal</keyword>
<evidence type="ECO:0000313" key="4">
    <source>
        <dbReference type="Proteomes" id="UP000008495"/>
    </source>
</evidence>
<gene>
    <name evidence="3" type="ORF">AUCHE_09_01110</name>
</gene>
<feature type="compositionally biased region" description="Polar residues" evidence="2">
    <location>
        <begin position="23"/>
        <end position="32"/>
    </location>
</feature>
<dbReference type="PANTHER" id="PTHR31284">
    <property type="entry name" value="ACID PHOSPHATASE-LIKE PROTEIN"/>
    <property type="match status" value="1"/>
</dbReference>
<dbReference type="Pfam" id="PF03767">
    <property type="entry name" value="Acid_phosphat_B"/>
    <property type="match status" value="2"/>
</dbReference>
<evidence type="ECO:0000256" key="1">
    <source>
        <dbReference type="ARBA" id="ARBA00022729"/>
    </source>
</evidence>
<dbReference type="InterPro" id="IPR023214">
    <property type="entry name" value="HAD_sf"/>
</dbReference>
<protein>
    <recommendedName>
        <fullName evidence="5">Acid phosphatase</fullName>
    </recommendedName>
</protein>
<feature type="compositionally biased region" description="Low complexity" evidence="2">
    <location>
        <begin position="54"/>
        <end position="67"/>
    </location>
</feature>
<dbReference type="STRING" id="100225.SAMN05421595_2777"/>
<dbReference type="InterPro" id="IPR005519">
    <property type="entry name" value="Acid_phosphat_B-like"/>
</dbReference>
<dbReference type="SUPFAM" id="SSF56784">
    <property type="entry name" value="HAD-like"/>
    <property type="match status" value="2"/>
</dbReference>